<dbReference type="PROSITE" id="PS50297">
    <property type="entry name" value="ANK_REP_REGION"/>
    <property type="match status" value="1"/>
</dbReference>
<keyword evidence="1" id="KW-0040">ANK repeat</keyword>
<name>A0AAJ7BKA2_CEPCN</name>
<dbReference type="Pfam" id="PF00536">
    <property type="entry name" value="SAM_1"/>
    <property type="match status" value="1"/>
</dbReference>
<protein>
    <submittedName>
        <fullName evidence="4">Uncharacterized protein LOC107264413</fullName>
    </submittedName>
</protein>
<accession>A0AAJ7BKA2</accession>
<feature type="domain" description="SAM" evidence="2">
    <location>
        <begin position="446"/>
        <end position="500"/>
    </location>
</feature>
<dbReference type="SMART" id="SM00248">
    <property type="entry name" value="ANK"/>
    <property type="match status" value="3"/>
</dbReference>
<dbReference type="SUPFAM" id="SSF47769">
    <property type="entry name" value="SAM/Pointed domain"/>
    <property type="match status" value="1"/>
</dbReference>
<dbReference type="SUPFAM" id="SSF48403">
    <property type="entry name" value="Ankyrin repeat"/>
    <property type="match status" value="1"/>
</dbReference>
<dbReference type="Proteomes" id="UP000694920">
    <property type="component" value="Unplaced"/>
</dbReference>
<evidence type="ECO:0000259" key="2">
    <source>
        <dbReference type="PROSITE" id="PS50105"/>
    </source>
</evidence>
<evidence type="ECO:0000313" key="4">
    <source>
        <dbReference type="RefSeq" id="XP_015588126.1"/>
    </source>
</evidence>
<dbReference type="PROSITE" id="PS50088">
    <property type="entry name" value="ANK_REPEAT"/>
    <property type="match status" value="1"/>
</dbReference>
<evidence type="ECO:0000313" key="3">
    <source>
        <dbReference type="Proteomes" id="UP000694920"/>
    </source>
</evidence>
<dbReference type="InterPro" id="IPR013761">
    <property type="entry name" value="SAM/pointed_sf"/>
</dbReference>
<sequence length="504" mass="57489">MENINNKKKNIEEKVVDSLKKQDYSLNATNAYGNNILHTSATNGCNEIIKEIIKKPCRIDQKNKFGWTPLMQAIRNKNVETVKLLLKNNSNVNESTYLGMSVLGLAAAISEEMFDIIYKACPSALQIAANDDISPLCIAAMKNDKHFFFKLLSLGLDPKKANEYTHLMMRQSTVPEIASLAIQYDFIENYWSDQSDNIDVFENENEAEDEEVVNKENNQFLQKNLTNLYSSHYKNYINNAEKCSIKNAASPKILISHSNDEKNDCNFSNTLTIQKPSKSCTPLKLNLLSVQGISGFDCRSQISPNLTYNCDSGFPRSPKYNFSGNDNFYYQSNVSPKIIYATHDLNDHMETDNKFQKKVSSPFATFLQRIEILRPADLKIQDACDDFNGTLTFTPEFSPTRSPNVPDDINDQDTVFSQNTPTPPRYTTPPRGMLFNPEQAEMVLLLRRYGLSHHVPIFLKEEVDFELFLTLSDNDLQEIGIEHKADREALLKIINDYYITDNYE</sequence>
<organism evidence="3 4">
    <name type="scientific">Cephus cinctus</name>
    <name type="common">Wheat stem sawfly</name>
    <dbReference type="NCBI Taxonomy" id="211228"/>
    <lineage>
        <taxon>Eukaryota</taxon>
        <taxon>Metazoa</taxon>
        <taxon>Ecdysozoa</taxon>
        <taxon>Arthropoda</taxon>
        <taxon>Hexapoda</taxon>
        <taxon>Insecta</taxon>
        <taxon>Pterygota</taxon>
        <taxon>Neoptera</taxon>
        <taxon>Endopterygota</taxon>
        <taxon>Hymenoptera</taxon>
        <taxon>Cephoidea</taxon>
        <taxon>Cephidae</taxon>
        <taxon>Cephus</taxon>
    </lineage>
</organism>
<dbReference type="PANTHER" id="PTHR24121:SF23">
    <property type="entry name" value="NO MECHANORECEPTOR POTENTIAL C, ISOFORM H"/>
    <property type="match status" value="1"/>
</dbReference>
<dbReference type="PANTHER" id="PTHR24121">
    <property type="entry name" value="NO MECHANORECEPTOR POTENTIAL C, ISOFORM D-RELATED"/>
    <property type="match status" value="1"/>
</dbReference>
<dbReference type="Gene3D" id="1.25.40.20">
    <property type="entry name" value="Ankyrin repeat-containing domain"/>
    <property type="match status" value="1"/>
</dbReference>
<keyword evidence="3" id="KW-1185">Reference proteome</keyword>
<feature type="repeat" description="ANK" evidence="1">
    <location>
        <begin position="65"/>
        <end position="97"/>
    </location>
</feature>
<dbReference type="AlphaFoldDB" id="A0AAJ7BKA2"/>
<evidence type="ECO:0000256" key="1">
    <source>
        <dbReference type="PROSITE-ProRule" id="PRU00023"/>
    </source>
</evidence>
<dbReference type="InterPro" id="IPR001660">
    <property type="entry name" value="SAM"/>
</dbReference>
<dbReference type="KEGG" id="ccin:107264413"/>
<dbReference type="InterPro" id="IPR002110">
    <property type="entry name" value="Ankyrin_rpt"/>
</dbReference>
<dbReference type="Gene3D" id="1.10.150.50">
    <property type="entry name" value="Transcription Factor, Ets-1"/>
    <property type="match status" value="1"/>
</dbReference>
<proteinExistence type="predicted"/>
<dbReference type="PROSITE" id="PS50105">
    <property type="entry name" value="SAM_DOMAIN"/>
    <property type="match status" value="1"/>
</dbReference>
<dbReference type="RefSeq" id="XP_015588126.1">
    <property type="nucleotide sequence ID" value="XM_015732640.2"/>
</dbReference>
<dbReference type="InterPro" id="IPR036770">
    <property type="entry name" value="Ankyrin_rpt-contain_sf"/>
</dbReference>
<dbReference type="Pfam" id="PF12796">
    <property type="entry name" value="Ank_2"/>
    <property type="match status" value="1"/>
</dbReference>
<dbReference type="GeneID" id="107264413"/>
<reference evidence="4" key="1">
    <citation type="submission" date="2025-08" db="UniProtKB">
        <authorList>
            <consortium name="RefSeq"/>
        </authorList>
    </citation>
    <scope>IDENTIFICATION</scope>
</reference>
<gene>
    <name evidence="4" type="primary">LOC107264413</name>
</gene>